<feature type="compositionally biased region" description="Basic and acidic residues" evidence="1">
    <location>
        <begin position="165"/>
        <end position="191"/>
    </location>
</feature>
<evidence type="ECO:0000259" key="3">
    <source>
        <dbReference type="Pfam" id="PF13717"/>
    </source>
</evidence>
<keyword evidence="5" id="KW-1185">Reference proteome</keyword>
<keyword evidence="2" id="KW-1133">Transmembrane helix</keyword>
<feature type="transmembrane region" description="Helical" evidence="2">
    <location>
        <begin position="253"/>
        <end position="271"/>
    </location>
</feature>
<reference evidence="4 5" key="1">
    <citation type="submission" date="2019-08" db="EMBL/GenBank/DDBJ databases">
        <title>Identification of a novel species of the genus Boseongicola.</title>
        <authorList>
            <person name="Zhang X.-Q."/>
        </authorList>
    </citation>
    <scope>NUCLEOTIDE SEQUENCE [LARGE SCALE GENOMIC DNA]</scope>
    <source>
        <strain evidence="4 5">HY14</strain>
    </source>
</reference>
<feature type="compositionally biased region" description="Acidic residues" evidence="1">
    <location>
        <begin position="192"/>
        <end position="206"/>
    </location>
</feature>
<evidence type="ECO:0000313" key="4">
    <source>
        <dbReference type="EMBL" id="TYB79994.1"/>
    </source>
</evidence>
<dbReference type="RefSeq" id="WP_148379185.1">
    <property type="nucleotide sequence ID" value="NZ_VSIY01000014.1"/>
</dbReference>
<dbReference type="AlphaFoldDB" id="A0A5D0RHN2"/>
<feature type="domain" description="Zinc finger/thioredoxin putative" evidence="3">
    <location>
        <begin position="1"/>
        <end position="35"/>
    </location>
</feature>
<evidence type="ECO:0000313" key="5">
    <source>
        <dbReference type="Proteomes" id="UP000322080"/>
    </source>
</evidence>
<feature type="region of interest" description="Disordered" evidence="1">
    <location>
        <begin position="26"/>
        <end position="246"/>
    </location>
</feature>
<dbReference type="Pfam" id="PF13717">
    <property type="entry name" value="Zn_ribbon_4"/>
    <property type="match status" value="1"/>
</dbReference>
<accession>A0A5D0RHN2</accession>
<feature type="compositionally biased region" description="Basic and acidic residues" evidence="1">
    <location>
        <begin position="229"/>
        <end position="246"/>
    </location>
</feature>
<proteinExistence type="predicted"/>
<sequence length="324" mass="34896">MRLVCPNCGAQYEIDDKVIPDSGRDVQCSGCGHAWYQLPAGHPGEADTASEAPTEDRIAPDEPEDDAAEPEDAEADVAAAEDDAPEPDRDDDTAGGDTADEDAADEDAAGEGDEEPGPQPAAVQRPLVDDEVRDILKAEAAREMAERAREGQHEPEQVETQPDLGIDRGSDPDEERRRLARERMARMRGIDLDDEPDDYPDTDDNDAAGTATARRDLFPDIEEINSTLDSRETPPERGEPAPDTARRGGFGRGFLLVILLTLIAVAIYVFTPQITARLPAAEPALTAYAETVDKGRLWLEDNVQALIGKLEEMAAPDGDGGGTE</sequence>
<keyword evidence="2" id="KW-0812">Transmembrane</keyword>
<dbReference type="EMBL" id="VSIY01000014">
    <property type="protein sequence ID" value="TYB79994.1"/>
    <property type="molecule type" value="Genomic_DNA"/>
</dbReference>
<organism evidence="4 5">
    <name type="scientific">Maritimibacter fusiformis</name>
    <dbReference type="NCBI Taxonomy" id="2603819"/>
    <lineage>
        <taxon>Bacteria</taxon>
        <taxon>Pseudomonadati</taxon>
        <taxon>Pseudomonadota</taxon>
        <taxon>Alphaproteobacteria</taxon>
        <taxon>Rhodobacterales</taxon>
        <taxon>Roseobacteraceae</taxon>
        <taxon>Maritimibacter</taxon>
    </lineage>
</organism>
<dbReference type="InterPro" id="IPR011723">
    <property type="entry name" value="Znf/thioredoxin_put"/>
</dbReference>
<dbReference type="Proteomes" id="UP000322080">
    <property type="component" value="Unassembled WGS sequence"/>
</dbReference>
<gene>
    <name evidence="4" type="ORF">FVF75_14250</name>
</gene>
<evidence type="ECO:0000256" key="1">
    <source>
        <dbReference type="SAM" id="MobiDB-lite"/>
    </source>
</evidence>
<name>A0A5D0RHN2_9RHOB</name>
<evidence type="ECO:0000256" key="2">
    <source>
        <dbReference type="SAM" id="Phobius"/>
    </source>
</evidence>
<protein>
    <submittedName>
        <fullName evidence="4">Thioredoxin</fullName>
    </submittedName>
</protein>
<feature type="compositionally biased region" description="Basic and acidic residues" evidence="1">
    <location>
        <begin position="127"/>
        <end position="156"/>
    </location>
</feature>
<keyword evidence="2" id="KW-0472">Membrane</keyword>
<dbReference type="NCBIfam" id="TIGR02098">
    <property type="entry name" value="MJ0042_CXXC"/>
    <property type="match status" value="1"/>
</dbReference>
<comment type="caution">
    <text evidence="4">The sequence shown here is derived from an EMBL/GenBank/DDBJ whole genome shotgun (WGS) entry which is preliminary data.</text>
</comment>
<feature type="compositionally biased region" description="Acidic residues" evidence="1">
    <location>
        <begin position="61"/>
        <end position="116"/>
    </location>
</feature>